<accession>A0A2R9SW69</accession>
<comment type="caution">
    <text evidence="1">The sequence shown here is derived from an EMBL/GenBank/DDBJ whole genome shotgun (WGS) entry which is preliminary data.</text>
</comment>
<dbReference type="Proteomes" id="UP000003094">
    <property type="component" value="Unassembled WGS sequence"/>
</dbReference>
<reference evidence="1 2" key="1">
    <citation type="journal article" date="2010" name="BMC Genomics">
        <title>Genome sequence of the pattern forming Paenibacillus vortex bacterium reveals potential for thriving in complex environments.</title>
        <authorList>
            <person name="Sirota-Madi A."/>
            <person name="Olender T."/>
            <person name="Helman Y."/>
            <person name="Ingham C."/>
            <person name="Brainis I."/>
            <person name="Roth D."/>
            <person name="Hagi E."/>
            <person name="Brodsky L."/>
            <person name="Leshkowitz D."/>
            <person name="Galatenko V."/>
            <person name="Nikolaev V."/>
            <person name="Mugasimangalam R.C."/>
            <person name="Bransburg-Zabary S."/>
            <person name="Gutnick D.L."/>
            <person name="Lancet D."/>
            <person name="Ben-Jacob E."/>
        </authorList>
    </citation>
    <scope>NUCLEOTIDE SEQUENCE [LARGE SCALE GENOMIC DNA]</scope>
    <source>
        <strain evidence="1 2">V453</strain>
    </source>
</reference>
<protein>
    <submittedName>
        <fullName evidence="1">Uncharacterized protein</fullName>
    </submittedName>
</protein>
<organism evidence="1 2">
    <name type="scientific">Paenibacillus vortex V453</name>
    <dbReference type="NCBI Taxonomy" id="715225"/>
    <lineage>
        <taxon>Bacteria</taxon>
        <taxon>Bacillati</taxon>
        <taxon>Bacillota</taxon>
        <taxon>Bacilli</taxon>
        <taxon>Bacillales</taxon>
        <taxon>Paenibacillaceae</taxon>
        <taxon>Paenibacillus</taxon>
    </lineage>
</organism>
<dbReference type="AlphaFoldDB" id="A0A2R9SW69"/>
<proteinExistence type="predicted"/>
<keyword evidence="2" id="KW-1185">Reference proteome</keyword>
<sequence length="72" mass="8332">MGTPENKDLLMQHELAVMEGILESKEQYRKIVKAGIAKWVKDFQEGRIEIKTADDLKKLIEIDIELQKDGFD</sequence>
<dbReference type="EMBL" id="ADHJ01000018">
    <property type="protein sequence ID" value="EFU41590.1"/>
    <property type="molecule type" value="Genomic_DNA"/>
</dbReference>
<dbReference type="KEGG" id="pvo:PVOR_11600"/>
<evidence type="ECO:0000313" key="1">
    <source>
        <dbReference type="EMBL" id="EFU41590.1"/>
    </source>
</evidence>
<gene>
    <name evidence="1" type="ORF">PVOR_11600</name>
</gene>
<evidence type="ECO:0000313" key="2">
    <source>
        <dbReference type="Proteomes" id="UP000003094"/>
    </source>
</evidence>
<name>A0A2R9SW69_9BACL</name>